<comment type="caution">
    <text evidence="1">The sequence shown here is derived from an EMBL/GenBank/DDBJ whole genome shotgun (WGS) entry which is preliminary data.</text>
</comment>
<name>A0A0F9F9P2_9ZZZZ</name>
<dbReference type="SUPFAM" id="SSF64288">
    <property type="entry name" value="Chorismate lyase-like"/>
    <property type="match status" value="1"/>
</dbReference>
<organism evidence="1">
    <name type="scientific">marine sediment metagenome</name>
    <dbReference type="NCBI Taxonomy" id="412755"/>
    <lineage>
        <taxon>unclassified sequences</taxon>
        <taxon>metagenomes</taxon>
        <taxon>ecological metagenomes</taxon>
    </lineage>
</organism>
<reference evidence="1" key="1">
    <citation type="journal article" date="2015" name="Nature">
        <title>Complex archaea that bridge the gap between prokaryotes and eukaryotes.</title>
        <authorList>
            <person name="Spang A."/>
            <person name="Saw J.H."/>
            <person name="Jorgensen S.L."/>
            <person name="Zaremba-Niedzwiedzka K."/>
            <person name="Martijn J."/>
            <person name="Lind A.E."/>
            <person name="van Eijk R."/>
            <person name="Schleper C."/>
            <person name="Guy L."/>
            <person name="Ettema T.J."/>
        </authorList>
    </citation>
    <scope>NUCLEOTIDE SEQUENCE</scope>
</reference>
<dbReference type="InterPro" id="IPR028978">
    <property type="entry name" value="Chorismate_lyase_/UTRA_dom_sf"/>
</dbReference>
<dbReference type="Gene3D" id="3.40.1410.10">
    <property type="entry name" value="Chorismate lyase-like"/>
    <property type="match status" value="1"/>
</dbReference>
<gene>
    <name evidence="1" type="ORF">LCGC14_2057130</name>
</gene>
<dbReference type="AlphaFoldDB" id="A0A0F9F9P2"/>
<dbReference type="EMBL" id="LAZR01024413">
    <property type="protein sequence ID" value="KKL75211.1"/>
    <property type="molecule type" value="Genomic_DNA"/>
</dbReference>
<proteinExistence type="predicted"/>
<accession>A0A0F9F9P2</accession>
<protein>
    <submittedName>
        <fullName evidence="1">Uncharacterized protein</fullName>
    </submittedName>
</protein>
<evidence type="ECO:0000313" key="1">
    <source>
        <dbReference type="EMBL" id="KKL75211.1"/>
    </source>
</evidence>
<sequence length="165" mass="18760">MEELDFQGLLDQFNAVGLDRGEQVILGHFGTVQTLLSLIFREPVTVKLLEQESRDNESENEILRSVHLVCEIGIVCYATTHIPLERNRQDVLADISAGTLGLGQIVVVHEIPNKRVLASVGRNPHAFWRWYTIEGPQLCLQIHEYFPREPFEEVGWLKAREVSDG</sequence>